<comment type="catalytic activity">
    <reaction evidence="9">
        <text>N-terminal S-1,2-diacyl-sn-glyceryl-L-cysteinyl-[lipoprotein] + a glycerophospholipid = N-acyl-S-1,2-diacyl-sn-glyceryl-L-cysteinyl-[lipoprotein] + a 2-acyl-sn-glycero-3-phospholipid + H(+)</text>
        <dbReference type="Rhea" id="RHEA:48228"/>
        <dbReference type="Rhea" id="RHEA-COMP:14681"/>
        <dbReference type="Rhea" id="RHEA-COMP:14684"/>
        <dbReference type="ChEBI" id="CHEBI:15378"/>
        <dbReference type="ChEBI" id="CHEBI:136912"/>
        <dbReference type="ChEBI" id="CHEBI:140656"/>
        <dbReference type="ChEBI" id="CHEBI:140657"/>
        <dbReference type="ChEBI" id="CHEBI:140660"/>
        <dbReference type="EC" id="2.3.1.269"/>
    </reaction>
</comment>
<keyword evidence="8 9" id="KW-0012">Acyltransferase</keyword>
<dbReference type="InterPro" id="IPR036526">
    <property type="entry name" value="C-N_Hydrolase_sf"/>
</dbReference>
<keyword evidence="3 9" id="KW-1003">Cell membrane</keyword>
<comment type="similarity">
    <text evidence="2 9">Belongs to the CN hydrolase family. Apolipoprotein N-acyltransferase subfamily.</text>
</comment>
<evidence type="ECO:0000256" key="6">
    <source>
        <dbReference type="ARBA" id="ARBA00022989"/>
    </source>
</evidence>
<evidence type="ECO:0000259" key="10">
    <source>
        <dbReference type="PROSITE" id="PS50263"/>
    </source>
</evidence>
<organism evidence="11 12">
    <name type="scientific">Thalassotalea eurytherma</name>
    <dbReference type="NCBI Taxonomy" id="1144278"/>
    <lineage>
        <taxon>Bacteria</taxon>
        <taxon>Pseudomonadati</taxon>
        <taxon>Pseudomonadota</taxon>
        <taxon>Gammaproteobacteria</taxon>
        <taxon>Alteromonadales</taxon>
        <taxon>Colwelliaceae</taxon>
        <taxon>Thalassotalea</taxon>
    </lineage>
</organism>
<feature type="transmembrane region" description="Helical" evidence="9">
    <location>
        <begin position="58"/>
        <end position="76"/>
    </location>
</feature>
<dbReference type="RefSeq" id="WP_284206525.1">
    <property type="nucleotide sequence ID" value="NZ_BSSU01000003.1"/>
</dbReference>
<sequence length="513" mass="57857">MLKAIKACFTKTNGLSFFAGLALVLAYAPYSFWWLTLLIMPAWFFLIEELSVKKASQACFSFGLGWFIAGISWVHVSIDEFGGMPLPISLLLMFLLCAYLALYPMLAGYLASRFTQDKKLHLGMLISTWLFCEYLRSVVLTGFPWLSLGYSQIDSPLASLAPVIGETGITAFILLLSLTFVKLTKIRYRLPWALTLILLSGFMLFCTSQQWTKPSEKQIKVALAQGNIEQSIKWDDGQEWPTMLMYLDMARANYDADIIVWPESAIPTLEPMAQDYLDLVNQSAGMSNSAIITGILDYNFDTKSYYNALITLGNSQANDRTIGDYAYGHSNRFYKHHLLPIGEFVPFGDLLRPLAPFFNLPMSSFSRGDYVQQNMIAKGIHILPLICFEIAFPNQLAANFTPQTQMLLTVSNDAWFGTSHGPHQHMEIARMRAIEFGRPLIRSTNTGVTAAIDHQGQFIDKLPQFEQTVLKADITLVEGLTPYSQFNDWPIRILALLGFIGFYLRQRATYLKS</sequence>
<feature type="transmembrane region" description="Helical" evidence="9">
    <location>
        <begin position="88"/>
        <end position="110"/>
    </location>
</feature>
<dbReference type="CDD" id="cd07571">
    <property type="entry name" value="ALP_N-acyl_transferase"/>
    <property type="match status" value="1"/>
</dbReference>
<feature type="transmembrane region" description="Helical" evidence="9">
    <location>
        <begin position="190"/>
        <end position="211"/>
    </location>
</feature>
<evidence type="ECO:0000256" key="1">
    <source>
        <dbReference type="ARBA" id="ARBA00004651"/>
    </source>
</evidence>
<comment type="caution">
    <text evidence="11">The sequence shown here is derived from an EMBL/GenBank/DDBJ whole genome shotgun (WGS) entry which is preliminary data.</text>
</comment>
<dbReference type="PROSITE" id="PS50263">
    <property type="entry name" value="CN_HYDROLASE"/>
    <property type="match status" value="1"/>
</dbReference>
<keyword evidence="4 9" id="KW-0808">Transferase</keyword>
<gene>
    <name evidence="9 11" type="primary">lnt</name>
    <name evidence="11" type="ORF">theurythT_06500</name>
</gene>
<keyword evidence="7 9" id="KW-0472">Membrane</keyword>
<evidence type="ECO:0000313" key="12">
    <source>
        <dbReference type="Proteomes" id="UP001157133"/>
    </source>
</evidence>
<protein>
    <recommendedName>
        <fullName evidence="9">Apolipoprotein N-acyltransferase</fullName>
        <shortName evidence="9">ALP N-acyltransferase</shortName>
        <ecNumber evidence="9">2.3.1.269</ecNumber>
    </recommendedName>
</protein>
<dbReference type="EMBL" id="BSSU01000003">
    <property type="protein sequence ID" value="GLX81198.1"/>
    <property type="molecule type" value="Genomic_DNA"/>
</dbReference>
<dbReference type="Proteomes" id="UP001157133">
    <property type="component" value="Unassembled WGS sequence"/>
</dbReference>
<dbReference type="SUPFAM" id="SSF56317">
    <property type="entry name" value="Carbon-nitrogen hydrolase"/>
    <property type="match status" value="1"/>
</dbReference>
<feature type="domain" description="CN hydrolase" evidence="10">
    <location>
        <begin position="224"/>
        <end position="476"/>
    </location>
</feature>
<name>A0ABQ6GZ24_9GAMM</name>
<feature type="transmembrane region" description="Helical" evidence="9">
    <location>
        <begin position="20"/>
        <end position="46"/>
    </location>
</feature>
<keyword evidence="12" id="KW-1185">Reference proteome</keyword>
<feature type="transmembrane region" description="Helical" evidence="9">
    <location>
        <begin position="122"/>
        <end position="145"/>
    </location>
</feature>
<evidence type="ECO:0000256" key="3">
    <source>
        <dbReference type="ARBA" id="ARBA00022475"/>
    </source>
</evidence>
<dbReference type="EC" id="2.3.1.269" evidence="9"/>
<accession>A0ABQ6GZ24</accession>
<reference evidence="11 12" key="1">
    <citation type="submission" date="2023-03" db="EMBL/GenBank/DDBJ databases">
        <title>Draft genome sequence of Thalassotalea eurytherma JCM 18482T.</title>
        <authorList>
            <person name="Sawabe T."/>
        </authorList>
    </citation>
    <scope>NUCLEOTIDE SEQUENCE [LARGE SCALE GENOMIC DNA]</scope>
    <source>
        <strain evidence="11 12">JCM 18482</strain>
    </source>
</reference>
<dbReference type="InterPro" id="IPR045378">
    <property type="entry name" value="LNT_N"/>
</dbReference>
<dbReference type="PANTHER" id="PTHR38686:SF1">
    <property type="entry name" value="APOLIPOPROTEIN N-ACYLTRANSFERASE"/>
    <property type="match status" value="1"/>
</dbReference>
<dbReference type="Pfam" id="PF20154">
    <property type="entry name" value="LNT_N"/>
    <property type="match status" value="1"/>
</dbReference>
<dbReference type="InterPro" id="IPR003010">
    <property type="entry name" value="C-N_Hydrolase"/>
</dbReference>
<evidence type="ECO:0000256" key="2">
    <source>
        <dbReference type="ARBA" id="ARBA00010065"/>
    </source>
</evidence>
<dbReference type="HAMAP" id="MF_01148">
    <property type="entry name" value="Lnt"/>
    <property type="match status" value="1"/>
</dbReference>
<comment type="subcellular location">
    <subcellularLocation>
        <location evidence="1 9">Cell membrane</location>
        <topology evidence="1 9">Multi-pass membrane protein</topology>
    </subcellularLocation>
</comment>
<evidence type="ECO:0000256" key="9">
    <source>
        <dbReference type="HAMAP-Rule" id="MF_01148"/>
    </source>
</evidence>
<evidence type="ECO:0000313" key="11">
    <source>
        <dbReference type="EMBL" id="GLX81198.1"/>
    </source>
</evidence>
<dbReference type="InterPro" id="IPR004563">
    <property type="entry name" value="Apolipo_AcylTrfase"/>
</dbReference>
<evidence type="ECO:0000256" key="5">
    <source>
        <dbReference type="ARBA" id="ARBA00022692"/>
    </source>
</evidence>
<evidence type="ECO:0000256" key="7">
    <source>
        <dbReference type="ARBA" id="ARBA00023136"/>
    </source>
</evidence>
<dbReference type="PANTHER" id="PTHR38686">
    <property type="entry name" value="APOLIPOPROTEIN N-ACYLTRANSFERASE"/>
    <property type="match status" value="1"/>
</dbReference>
<dbReference type="NCBIfam" id="TIGR00546">
    <property type="entry name" value="lnt"/>
    <property type="match status" value="1"/>
</dbReference>
<evidence type="ECO:0000256" key="4">
    <source>
        <dbReference type="ARBA" id="ARBA00022679"/>
    </source>
</evidence>
<proteinExistence type="inferred from homology"/>
<keyword evidence="5 9" id="KW-0812">Transmembrane</keyword>
<evidence type="ECO:0000256" key="8">
    <source>
        <dbReference type="ARBA" id="ARBA00023315"/>
    </source>
</evidence>
<keyword evidence="6 9" id="KW-1133">Transmembrane helix</keyword>
<comment type="function">
    <text evidence="9">Catalyzes the phospholipid dependent N-acylation of the N-terminal cysteine of apolipoprotein, the last step in lipoprotein maturation.</text>
</comment>
<dbReference type="Pfam" id="PF00795">
    <property type="entry name" value="CN_hydrolase"/>
    <property type="match status" value="1"/>
</dbReference>
<feature type="transmembrane region" description="Helical" evidence="9">
    <location>
        <begin position="157"/>
        <end position="178"/>
    </location>
</feature>
<comment type="pathway">
    <text evidence="9">Protein modification; lipoprotein biosynthesis (N-acyl transfer).</text>
</comment>
<dbReference type="Gene3D" id="3.60.110.10">
    <property type="entry name" value="Carbon-nitrogen hydrolase"/>
    <property type="match status" value="1"/>
</dbReference>